<evidence type="ECO:0000313" key="2">
    <source>
        <dbReference type="Proteomes" id="UP000735302"/>
    </source>
</evidence>
<sequence length="99" mass="11158">MNLCSAYLSGIRGTFFQGHCRHDYFRHRSLAHIAGPAVSCSIASQPWPLKYTQTVSAVRLIPRWSPVKEIYANDITYPHNGFGRTTFLQLIFLLGSSTL</sequence>
<gene>
    <name evidence="1" type="ORF">PoB_007345800</name>
</gene>
<name>A0AAV4DRP7_9GAST</name>
<comment type="caution">
    <text evidence="1">The sequence shown here is derived from an EMBL/GenBank/DDBJ whole genome shotgun (WGS) entry which is preliminary data.</text>
</comment>
<protein>
    <submittedName>
        <fullName evidence="1">Uncharacterized protein</fullName>
    </submittedName>
</protein>
<dbReference type="Proteomes" id="UP000735302">
    <property type="component" value="Unassembled WGS sequence"/>
</dbReference>
<evidence type="ECO:0000313" key="1">
    <source>
        <dbReference type="EMBL" id="GFO46953.1"/>
    </source>
</evidence>
<organism evidence="1 2">
    <name type="scientific">Plakobranchus ocellatus</name>
    <dbReference type="NCBI Taxonomy" id="259542"/>
    <lineage>
        <taxon>Eukaryota</taxon>
        <taxon>Metazoa</taxon>
        <taxon>Spiralia</taxon>
        <taxon>Lophotrochozoa</taxon>
        <taxon>Mollusca</taxon>
        <taxon>Gastropoda</taxon>
        <taxon>Heterobranchia</taxon>
        <taxon>Euthyneura</taxon>
        <taxon>Panpulmonata</taxon>
        <taxon>Sacoglossa</taxon>
        <taxon>Placobranchoidea</taxon>
        <taxon>Plakobranchidae</taxon>
        <taxon>Plakobranchus</taxon>
    </lineage>
</organism>
<proteinExistence type="predicted"/>
<reference evidence="1 2" key="1">
    <citation type="journal article" date="2021" name="Elife">
        <title>Chloroplast acquisition without the gene transfer in kleptoplastic sea slugs, Plakobranchus ocellatus.</title>
        <authorList>
            <person name="Maeda T."/>
            <person name="Takahashi S."/>
            <person name="Yoshida T."/>
            <person name="Shimamura S."/>
            <person name="Takaki Y."/>
            <person name="Nagai Y."/>
            <person name="Toyoda A."/>
            <person name="Suzuki Y."/>
            <person name="Arimoto A."/>
            <person name="Ishii H."/>
            <person name="Satoh N."/>
            <person name="Nishiyama T."/>
            <person name="Hasebe M."/>
            <person name="Maruyama T."/>
            <person name="Minagawa J."/>
            <person name="Obokata J."/>
            <person name="Shigenobu S."/>
        </authorList>
    </citation>
    <scope>NUCLEOTIDE SEQUENCE [LARGE SCALE GENOMIC DNA]</scope>
</reference>
<dbReference type="EMBL" id="BLXT01008249">
    <property type="protein sequence ID" value="GFO46953.1"/>
    <property type="molecule type" value="Genomic_DNA"/>
</dbReference>
<dbReference type="AlphaFoldDB" id="A0AAV4DRP7"/>
<keyword evidence="2" id="KW-1185">Reference proteome</keyword>
<accession>A0AAV4DRP7</accession>